<dbReference type="Pfam" id="PF07715">
    <property type="entry name" value="Plug"/>
    <property type="match status" value="1"/>
</dbReference>
<evidence type="ECO:0000256" key="12">
    <source>
        <dbReference type="RuleBase" id="RU003357"/>
    </source>
</evidence>
<dbReference type="Proteomes" id="UP000481327">
    <property type="component" value="Unassembled WGS sequence"/>
</dbReference>
<keyword evidence="2 11" id="KW-0813">Transport</keyword>
<keyword evidence="6" id="KW-0408">Iron</keyword>
<dbReference type="AlphaFoldDB" id="A0A7C9GP24"/>
<reference evidence="15 16" key="1">
    <citation type="submission" date="2019-09" db="EMBL/GenBank/DDBJ databases">
        <title>Polymorphobacter sp. isolated from a lake in China.</title>
        <authorList>
            <person name="Liu Z."/>
        </authorList>
    </citation>
    <scope>NUCLEOTIDE SEQUENCE [LARGE SCALE GENOMIC DNA]</scope>
    <source>
        <strain evidence="15 16">D40P</strain>
    </source>
</reference>
<dbReference type="PANTHER" id="PTHR32552:SF81">
    <property type="entry name" value="TONB-DEPENDENT OUTER MEMBRANE RECEPTOR"/>
    <property type="match status" value="1"/>
</dbReference>
<dbReference type="InterPro" id="IPR000531">
    <property type="entry name" value="Beta-barrel_TonB"/>
</dbReference>
<evidence type="ECO:0000256" key="6">
    <source>
        <dbReference type="ARBA" id="ARBA00023004"/>
    </source>
</evidence>
<evidence type="ECO:0000313" key="16">
    <source>
        <dbReference type="Proteomes" id="UP000481327"/>
    </source>
</evidence>
<dbReference type="Pfam" id="PF00593">
    <property type="entry name" value="TonB_dep_Rec_b-barrel"/>
    <property type="match status" value="1"/>
</dbReference>
<comment type="subcellular location">
    <subcellularLocation>
        <location evidence="1 11">Cell outer membrane</location>
        <topology evidence="1 11">Multi-pass membrane protein</topology>
    </subcellularLocation>
</comment>
<dbReference type="InterPro" id="IPR039426">
    <property type="entry name" value="TonB-dep_rcpt-like"/>
</dbReference>
<evidence type="ECO:0000256" key="1">
    <source>
        <dbReference type="ARBA" id="ARBA00004571"/>
    </source>
</evidence>
<accession>A0A7C9GP24</accession>
<evidence type="ECO:0000313" key="15">
    <source>
        <dbReference type="EMBL" id="MQT17215.1"/>
    </source>
</evidence>
<organism evidence="15 16">
    <name type="scientific">Sandarakinorhabdus fusca</name>
    <dbReference type="NCBI Taxonomy" id="1439888"/>
    <lineage>
        <taxon>Bacteria</taxon>
        <taxon>Pseudomonadati</taxon>
        <taxon>Pseudomonadota</taxon>
        <taxon>Alphaproteobacteria</taxon>
        <taxon>Sphingomonadales</taxon>
        <taxon>Sphingosinicellaceae</taxon>
        <taxon>Sandarakinorhabdus</taxon>
    </lineage>
</organism>
<gene>
    <name evidence="15" type="ORF">F3168_08055</name>
</gene>
<evidence type="ECO:0000256" key="2">
    <source>
        <dbReference type="ARBA" id="ARBA00022448"/>
    </source>
</evidence>
<keyword evidence="10 11" id="KW-0998">Cell outer membrane</keyword>
<keyword evidence="4" id="KW-0410">Iron transport</keyword>
<evidence type="ECO:0000256" key="4">
    <source>
        <dbReference type="ARBA" id="ARBA00022496"/>
    </source>
</evidence>
<evidence type="ECO:0000256" key="9">
    <source>
        <dbReference type="ARBA" id="ARBA00023136"/>
    </source>
</evidence>
<dbReference type="PANTHER" id="PTHR32552">
    <property type="entry name" value="FERRICHROME IRON RECEPTOR-RELATED"/>
    <property type="match status" value="1"/>
</dbReference>
<comment type="caution">
    <text evidence="15">The sequence shown here is derived from an EMBL/GenBank/DDBJ whole genome shotgun (WGS) entry which is preliminary data.</text>
</comment>
<proteinExistence type="inferred from homology"/>
<dbReference type="GO" id="GO:0006826">
    <property type="term" value="P:iron ion transport"/>
    <property type="evidence" value="ECO:0007669"/>
    <property type="project" value="UniProtKB-KW"/>
</dbReference>
<evidence type="ECO:0000256" key="7">
    <source>
        <dbReference type="ARBA" id="ARBA00023065"/>
    </source>
</evidence>
<name>A0A7C9GP24_9SPHN</name>
<keyword evidence="8 12" id="KW-0798">TonB box</keyword>
<keyword evidence="16" id="KW-1185">Reference proteome</keyword>
<evidence type="ECO:0000256" key="11">
    <source>
        <dbReference type="PROSITE-ProRule" id="PRU01360"/>
    </source>
</evidence>
<dbReference type="SUPFAM" id="SSF56935">
    <property type="entry name" value="Porins"/>
    <property type="match status" value="1"/>
</dbReference>
<evidence type="ECO:0000256" key="5">
    <source>
        <dbReference type="ARBA" id="ARBA00022692"/>
    </source>
</evidence>
<keyword evidence="9 11" id="KW-0472">Membrane</keyword>
<dbReference type="Gene3D" id="2.40.170.20">
    <property type="entry name" value="TonB-dependent receptor, beta-barrel domain"/>
    <property type="match status" value="2"/>
</dbReference>
<feature type="domain" description="TonB-dependent receptor-like beta-barrel" evidence="13">
    <location>
        <begin position="509"/>
        <end position="838"/>
    </location>
</feature>
<dbReference type="GO" id="GO:0009279">
    <property type="term" value="C:cell outer membrane"/>
    <property type="evidence" value="ECO:0007669"/>
    <property type="project" value="UniProtKB-SubCell"/>
</dbReference>
<evidence type="ECO:0000256" key="10">
    <source>
        <dbReference type="ARBA" id="ARBA00023237"/>
    </source>
</evidence>
<comment type="similarity">
    <text evidence="11 12">Belongs to the TonB-dependent receptor family.</text>
</comment>
<keyword evidence="15" id="KW-0675">Receptor</keyword>
<dbReference type="InterPro" id="IPR036942">
    <property type="entry name" value="Beta-barrel_TonB_sf"/>
</dbReference>
<evidence type="ECO:0000256" key="3">
    <source>
        <dbReference type="ARBA" id="ARBA00022452"/>
    </source>
</evidence>
<evidence type="ECO:0000256" key="8">
    <source>
        <dbReference type="ARBA" id="ARBA00023077"/>
    </source>
</evidence>
<evidence type="ECO:0000259" key="13">
    <source>
        <dbReference type="Pfam" id="PF00593"/>
    </source>
</evidence>
<sequence>MGRVRWRAGCAGRLGVAGGGNRLAEHEGKVMIKVALHRSRGARILLSVSLLATSAALHAQDVSAPATAGSAPAEAEVQAPTNDSDIVVTALKRSTGIQRTPLSISAVGADTLFKQNITDSQSLGRVSPSLVINESANGGSRVIIRNLYATGEPLVGLYYDDVPLSGTGGVSNDAGGTQPSIRLFDVERVEVLRGPQGTLYGASSMGGTIRLIFAKPKLDRYEGSVDGQLSTAAESDGSLGRQINGMINIPIVDGKFAIRAVGYFDRTAGFVDNSLLNLTNINSNRSYGGRLTARIQPVDNVTLDLMAVYQDREGASSSWNITQYQLTGQKFNQALFIQQPQEDRMKLFSGTLNWDMGFATLTAAGSYSDRFLGYKFDYTPYFARYQSVNQTGGIVAPFTGNPTTIPGYATFARDCNSGYILGTTCNGAGYQTLVNSYGNMSTYQPQTNKTSTAEIRLADDRYAFKWTVGFYHSNRKNFTESILNPTDPVTGLQAFPIGFPTGNTFTVGVNDTGLYRTIDDTLAQTAGFGEATWDINDALSVTGGMRYFKYTKETTAAVIIPSYIAGNSRQDALTTGGDETGTLFKFAADYKLNSDVMFYGSASQGYRPGGVNQTLGLPSYAAVYTSDSVWSYEVGAKTSWFDRKVVVNLAAFRMDWQNMQISASFNNAFGFITNSSSPARIQGIELDTSFYPVDRLTMRLSGSYIDAKLRGDQALPDGITQCPIPFVPGTTGCATVAAGRAGDPIPFSPKWTVQASADYATPVGNDMQIIYHADASYRGESLTTYNLPLYANAYPNGPGGTPGGAALYTLPGFTTVGLRFGLEKDEGRWGVYLFANNLFNTVGLTALTNGQASATALGWRYNGSVVRANYGVTTAPRIIGIQAMARFQ</sequence>
<keyword evidence="5 11" id="KW-0812">Transmembrane</keyword>
<dbReference type="OrthoDB" id="9760333at2"/>
<dbReference type="InterPro" id="IPR012910">
    <property type="entry name" value="Plug_dom"/>
</dbReference>
<keyword evidence="7" id="KW-0406">Ion transport</keyword>
<dbReference type="EMBL" id="WIOL01000002">
    <property type="protein sequence ID" value="MQT17215.1"/>
    <property type="molecule type" value="Genomic_DNA"/>
</dbReference>
<keyword evidence="3 11" id="KW-1134">Transmembrane beta strand</keyword>
<dbReference type="PROSITE" id="PS52016">
    <property type="entry name" value="TONB_DEPENDENT_REC_3"/>
    <property type="match status" value="1"/>
</dbReference>
<feature type="domain" description="TonB-dependent receptor plug" evidence="14">
    <location>
        <begin position="98"/>
        <end position="208"/>
    </location>
</feature>
<protein>
    <submittedName>
        <fullName evidence="15">TonB-dependent receptor plug domain-containing protein</fullName>
    </submittedName>
</protein>
<evidence type="ECO:0000259" key="14">
    <source>
        <dbReference type="Pfam" id="PF07715"/>
    </source>
</evidence>